<accession>A0A4S8X6U9</accession>
<proteinExistence type="predicted"/>
<evidence type="ECO:0000313" key="4">
    <source>
        <dbReference type="EMBL" id="THW35172.1"/>
    </source>
</evidence>
<dbReference type="PROSITE" id="PS50082">
    <property type="entry name" value="WD_REPEATS_2"/>
    <property type="match status" value="1"/>
</dbReference>
<feature type="repeat" description="WD" evidence="3">
    <location>
        <begin position="261"/>
        <end position="302"/>
    </location>
</feature>
<dbReference type="SMART" id="SM00320">
    <property type="entry name" value="WD40"/>
    <property type="match status" value="3"/>
</dbReference>
<sequence length="488" mass="54901">MGFMNQEKFLTNYTYEVGQDFGIEGRPATWAGSENLAHRFWDDEDDSTKIPIDATGPMSTSITGISHDEKFIAISSGLAVVVFDLETQKVCTEFKGLTVRCANLNFSPVHSESGGYTLVVGDSDLGEQQQIILFLNLDKSGRWTDEPEDLDWGLLLELSLEPVRSEMDAVYGRGSTRQLMKPVREDYRTILQKLQSKIKSKDLVRVNGLIGHFGSKPFSADGRFLLYLVHNQSTQQGMRPPEELPHVVVYDIVNHTEKHVLGGHQDAIMWTDFSPDGQCIATASWDGTFRIFEVDSGDCKHVIGPTGGQCWTGAWSPDSKHILLCGMAHQDGEGRPEVFVTFYSEEKAQQINRFDHTRLNDWVRNVAWSETGAIAFAHKTEVFVWEPFENKIISTFALKVESFMLRGFAGIREVDWAQSGEVLIAYTGDVNRYHHSWPAAIRFSQSGYIDLKPLVTHQFALEDEVKALELTTDRTRLAVKVHIEDAST</sequence>
<comment type="caution">
    <text evidence="4">The sequence shown here is derived from an EMBL/GenBank/DDBJ whole genome shotgun (WGS) entry which is preliminary data.</text>
</comment>
<dbReference type="InterPro" id="IPR011047">
    <property type="entry name" value="Quinoprotein_ADH-like_sf"/>
</dbReference>
<dbReference type="Pfam" id="PF00400">
    <property type="entry name" value="WD40"/>
    <property type="match status" value="1"/>
</dbReference>
<dbReference type="PANTHER" id="PTHR19848:SF8">
    <property type="entry name" value="F-BOX AND WD REPEAT DOMAIN CONTAINING 7"/>
    <property type="match status" value="1"/>
</dbReference>
<gene>
    <name evidence="4" type="ORF">D6D22_08261</name>
</gene>
<dbReference type="InterPro" id="IPR001680">
    <property type="entry name" value="WD40_rpt"/>
</dbReference>
<reference evidence="4 5" key="1">
    <citation type="submission" date="2018-10" db="EMBL/GenBank/DDBJ databases">
        <title>Fifty Aureobasidium pullulans genomes reveal a recombining polyextremotolerant generalist.</title>
        <authorList>
            <person name="Gostincar C."/>
            <person name="Turk M."/>
            <person name="Zajc J."/>
            <person name="Gunde-Cimerman N."/>
        </authorList>
    </citation>
    <scope>NUCLEOTIDE SEQUENCE [LARGE SCALE GENOMIC DNA]</scope>
    <source>
        <strain evidence="4 5">EXF-11013</strain>
    </source>
</reference>
<dbReference type="Gene3D" id="2.130.10.10">
    <property type="entry name" value="YVTN repeat-like/Quinoprotein amine dehydrogenase"/>
    <property type="match status" value="1"/>
</dbReference>
<protein>
    <submittedName>
        <fullName evidence="4">WD40 repeat-like protein</fullName>
    </submittedName>
</protein>
<dbReference type="InterPro" id="IPR015943">
    <property type="entry name" value="WD40/YVTN_repeat-like_dom_sf"/>
</dbReference>
<name>A0A4S8X6U9_AURPU</name>
<keyword evidence="2" id="KW-0677">Repeat</keyword>
<dbReference type="Proteomes" id="UP000310687">
    <property type="component" value="Unassembled WGS sequence"/>
</dbReference>
<evidence type="ECO:0000256" key="1">
    <source>
        <dbReference type="ARBA" id="ARBA00022574"/>
    </source>
</evidence>
<evidence type="ECO:0000313" key="5">
    <source>
        <dbReference type="Proteomes" id="UP000310687"/>
    </source>
</evidence>
<evidence type="ECO:0000256" key="3">
    <source>
        <dbReference type="PROSITE-ProRule" id="PRU00221"/>
    </source>
</evidence>
<dbReference type="Gene3D" id="3.90.180.10">
    <property type="entry name" value="Medium-chain alcohol dehydrogenases, catalytic domain"/>
    <property type="match status" value="1"/>
</dbReference>
<dbReference type="EMBL" id="QZAL01000163">
    <property type="protein sequence ID" value="THW35172.1"/>
    <property type="molecule type" value="Genomic_DNA"/>
</dbReference>
<dbReference type="SUPFAM" id="SSF50998">
    <property type="entry name" value="Quinoprotein alcohol dehydrogenase-like"/>
    <property type="match status" value="1"/>
</dbReference>
<dbReference type="AlphaFoldDB" id="A0A4S8X6U9"/>
<keyword evidence="1 3" id="KW-0853">WD repeat</keyword>
<organism evidence="4 5">
    <name type="scientific">Aureobasidium pullulans</name>
    <name type="common">Black yeast</name>
    <name type="synonym">Pullularia pullulans</name>
    <dbReference type="NCBI Taxonomy" id="5580"/>
    <lineage>
        <taxon>Eukaryota</taxon>
        <taxon>Fungi</taxon>
        <taxon>Dikarya</taxon>
        <taxon>Ascomycota</taxon>
        <taxon>Pezizomycotina</taxon>
        <taxon>Dothideomycetes</taxon>
        <taxon>Dothideomycetidae</taxon>
        <taxon>Dothideales</taxon>
        <taxon>Saccotheciaceae</taxon>
        <taxon>Aureobasidium</taxon>
    </lineage>
</organism>
<dbReference type="PANTHER" id="PTHR19848">
    <property type="entry name" value="WD40 REPEAT PROTEIN"/>
    <property type="match status" value="1"/>
</dbReference>
<evidence type="ECO:0000256" key="2">
    <source>
        <dbReference type="ARBA" id="ARBA00022737"/>
    </source>
</evidence>
<dbReference type="PROSITE" id="PS50294">
    <property type="entry name" value="WD_REPEATS_REGION"/>
    <property type="match status" value="1"/>
</dbReference>